<protein>
    <submittedName>
        <fullName evidence="2">Oxidoreductase</fullName>
    </submittedName>
</protein>
<dbReference type="AlphaFoldDB" id="A0A271J086"/>
<dbReference type="InterPro" id="IPR011032">
    <property type="entry name" value="GroES-like_sf"/>
</dbReference>
<dbReference type="Pfam" id="PF08240">
    <property type="entry name" value="ADH_N"/>
    <property type="match status" value="1"/>
</dbReference>
<dbReference type="Gene3D" id="3.90.180.10">
    <property type="entry name" value="Medium-chain alcohol dehydrogenases, catalytic domain"/>
    <property type="match status" value="1"/>
</dbReference>
<dbReference type="InterPro" id="IPR020843">
    <property type="entry name" value="ER"/>
</dbReference>
<organism evidence="2 3">
    <name type="scientific">Rubrivirga marina</name>
    <dbReference type="NCBI Taxonomy" id="1196024"/>
    <lineage>
        <taxon>Bacteria</taxon>
        <taxon>Pseudomonadati</taxon>
        <taxon>Rhodothermota</taxon>
        <taxon>Rhodothermia</taxon>
        <taxon>Rhodothermales</taxon>
        <taxon>Rubricoccaceae</taxon>
        <taxon>Rubrivirga</taxon>
    </lineage>
</organism>
<reference evidence="2 3" key="1">
    <citation type="submission" date="2016-11" db="EMBL/GenBank/DDBJ databases">
        <title>Study of marine rhodopsin-containing bacteria.</title>
        <authorList>
            <person name="Yoshizawa S."/>
            <person name="Kumagai Y."/>
            <person name="Kogure K."/>
        </authorList>
    </citation>
    <scope>NUCLEOTIDE SEQUENCE [LARGE SCALE GENOMIC DNA]</scope>
    <source>
        <strain evidence="2 3">SAORIC-28</strain>
    </source>
</reference>
<dbReference type="InterPro" id="IPR013149">
    <property type="entry name" value="ADH-like_C"/>
</dbReference>
<gene>
    <name evidence="2" type="ORF">BSZ37_11000</name>
</gene>
<dbReference type="GO" id="GO:0043957">
    <property type="term" value="F:acryloyl-CoA reductase (NADPH) activity"/>
    <property type="evidence" value="ECO:0007669"/>
    <property type="project" value="TreeGrafter"/>
</dbReference>
<dbReference type="SUPFAM" id="SSF51735">
    <property type="entry name" value="NAD(P)-binding Rossmann-fold domains"/>
    <property type="match status" value="1"/>
</dbReference>
<dbReference type="Pfam" id="PF00107">
    <property type="entry name" value="ADH_zinc_N"/>
    <property type="match status" value="1"/>
</dbReference>
<dbReference type="NCBIfam" id="TIGR02823">
    <property type="entry name" value="oxido_YhdH"/>
    <property type="match status" value="1"/>
</dbReference>
<name>A0A271J086_9BACT</name>
<evidence type="ECO:0000313" key="3">
    <source>
        <dbReference type="Proteomes" id="UP000216339"/>
    </source>
</evidence>
<dbReference type="InterPro" id="IPR013154">
    <property type="entry name" value="ADH-like_N"/>
</dbReference>
<dbReference type="Gene3D" id="3.40.50.720">
    <property type="entry name" value="NAD(P)-binding Rossmann-like Domain"/>
    <property type="match status" value="1"/>
</dbReference>
<dbReference type="SMART" id="SM00829">
    <property type="entry name" value="PKS_ER"/>
    <property type="match status" value="1"/>
</dbReference>
<dbReference type="InterPro" id="IPR014188">
    <property type="entry name" value="Acrylyl-CoA_reductase_AcuI"/>
</dbReference>
<proteinExistence type="predicted"/>
<dbReference type="RefSeq" id="WP_095510592.1">
    <property type="nucleotide sequence ID" value="NZ_MQWD01000001.1"/>
</dbReference>
<feature type="domain" description="Enoyl reductase (ER)" evidence="1">
    <location>
        <begin position="8"/>
        <end position="325"/>
    </location>
</feature>
<accession>A0A271J086</accession>
<dbReference type="OrthoDB" id="9805663at2"/>
<comment type="caution">
    <text evidence="2">The sequence shown here is derived from an EMBL/GenBank/DDBJ whole genome shotgun (WGS) entry which is preliminary data.</text>
</comment>
<dbReference type="PANTHER" id="PTHR43677">
    <property type="entry name" value="SHORT-CHAIN DEHYDROGENASE/REDUCTASE"/>
    <property type="match status" value="1"/>
</dbReference>
<dbReference type="EMBL" id="MQWD01000001">
    <property type="protein sequence ID" value="PAP76921.1"/>
    <property type="molecule type" value="Genomic_DNA"/>
</dbReference>
<evidence type="ECO:0000313" key="2">
    <source>
        <dbReference type="EMBL" id="PAP76921.1"/>
    </source>
</evidence>
<keyword evidence="3" id="KW-1185">Reference proteome</keyword>
<dbReference type="PANTHER" id="PTHR43677:SF1">
    <property type="entry name" value="ACRYLYL-COA REDUCTASE ACUI-RELATED"/>
    <property type="match status" value="1"/>
</dbReference>
<dbReference type="InterPro" id="IPR036291">
    <property type="entry name" value="NAD(P)-bd_dom_sf"/>
</dbReference>
<sequence length="329" mass="33572">MPRALVLQSAADPEPTVTEVDRADLPDGDVLLDVLHSSLNYKDGLAVTGKGKIVRGDFPFVPGIDVAGTVAESASDAWQAGDRVVLTGWGTGEDRWGGFAEQARSSAEHLVALPDGLSAEDAMWIGTAGFTAMLSVLALEDHGVDAGDGPIAVTGASGGVGSIATALLAAAGYEVHAVTGTETAHDYLRGLGASEILGREALSDDAGGPMQKGVWAGAVDSVGGTTLATLLAQSKRHACVAACGLAGGPSLNTTVFPFILRGVTLAGIDSNTAPTALREEAWSRLAEAVRTGALADVKRTVIGLGDVPEWSERIVAGETVGRVVVDVRR</sequence>
<evidence type="ECO:0000259" key="1">
    <source>
        <dbReference type="SMART" id="SM00829"/>
    </source>
</evidence>
<dbReference type="InterPro" id="IPR051397">
    <property type="entry name" value="Zn-ADH-like_protein"/>
</dbReference>
<dbReference type="SUPFAM" id="SSF50129">
    <property type="entry name" value="GroES-like"/>
    <property type="match status" value="1"/>
</dbReference>
<dbReference type="Proteomes" id="UP000216339">
    <property type="component" value="Unassembled WGS sequence"/>
</dbReference>
<dbReference type="CDD" id="cd08288">
    <property type="entry name" value="MDR_yhdh"/>
    <property type="match status" value="1"/>
</dbReference>